<dbReference type="Pfam" id="PF01326">
    <property type="entry name" value="PPDK_N"/>
    <property type="match status" value="1"/>
</dbReference>
<dbReference type="GO" id="GO:0016301">
    <property type="term" value="F:kinase activity"/>
    <property type="evidence" value="ECO:0007669"/>
    <property type="project" value="InterPro"/>
</dbReference>
<dbReference type="KEGG" id="pspi:PS2015_2033"/>
<dbReference type="Gene3D" id="3.30.470.20">
    <property type="entry name" value="ATP-grasp fold, B domain"/>
    <property type="match status" value="1"/>
</dbReference>
<evidence type="ECO:0000259" key="1">
    <source>
        <dbReference type="Pfam" id="PF01326"/>
    </source>
</evidence>
<sequence length="848" mass="94801">MRETEQSNEVRVSSGLDALDSVLDGLRIGDNVVWRVSDIRHYRRFIPAFIRTSAAAGRQIIYLRFGQHDALVQPQTGVKIVCIDAQDGFEAFTGQVWRQIEQHGRGAFYVFDSLSELLDAWATDVMVGNFFRVVCPYLYELDTVAWFAMHPQRHASVTQDRIRNTTQVMIDVFSLNDELYIQPVKVWRRHSPTMFLPHQLLGQQFKAVTDSNTAAQLQSALEAAVIGERPVLDYWERLFEQLREQGDVVSERALRVLFSREQRIQSLVGRYFTVNDLLSIRHRMLGSGVIGGKATGLLLAGAILRRSARASWQERLLAHDSCFIGSDAFYGYLVHNGLWSTLMRHRFSESDYFSAARDLHAAILKGRFPPEFSAALDRVLEHFGQYPILVRSSSLLEDGFGNAFAGKYESVFLSNQGDPEERRLALEGAVRQVYASVVSEDALLYRQQRGLQQREEPMALLLQRVNGRFHGRYYLPDAAGVAVSRNTFAWDPDMNPAAGMMRLVAGLGTRAVDRIAEDHAAVIALDLPLKRPFRSEHDAFACTQQQLDVLDMNSGRLSSLPVGKVTVDLPELPLARFGEIDRQASEAARDLGLPTPVWRLSFKPLLARTDMVQCLRGILQTLEAAYQHPVDIEFTLHLQADGTPQFNLVQCRPLATLGSQQTVAIPDSISDQQCLFESRGHFMGGNIDLEIDMIIRVDAGRYSALGSEARYSTAREIGELVRANADSHRILLIGPGRWGSSSPELGVPVRFADIAGVAMLAEVAEMSETVVPDLSYGSHFFQDLVEASIAYVALFPDSSACRYFPQHLPEAAKTSAHGALQVYKLGQQVLSVQADIVEQRMLAYLRVN</sequence>
<proteinExistence type="predicted"/>
<dbReference type="OrthoDB" id="9812167at2"/>
<dbReference type="SUPFAM" id="SSF56059">
    <property type="entry name" value="Glutathione synthetase ATP-binding domain-like"/>
    <property type="match status" value="1"/>
</dbReference>
<dbReference type="EMBL" id="CP013189">
    <property type="protein sequence ID" value="ALO46673.1"/>
    <property type="molecule type" value="Genomic_DNA"/>
</dbReference>
<keyword evidence="3" id="KW-1185">Reference proteome</keyword>
<dbReference type="PATRIC" id="fig|1249552.3.peg.2040"/>
<keyword evidence="2" id="KW-0670">Pyruvate</keyword>
<evidence type="ECO:0000313" key="3">
    <source>
        <dbReference type="Proteomes" id="UP000065641"/>
    </source>
</evidence>
<dbReference type="InterPro" id="IPR002192">
    <property type="entry name" value="PPDK_AMP/ATP-bd"/>
</dbReference>
<gene>
    <name evidence="2" type="ORF">PS2015_2033</name>
</gene>
<feature type="domain" description="Pyruvate phosphate dikinase AMP/ATP-binding" evidence="1">
    <location>
        <begin position="289"/>
        <end position="669"/>
    </location>
</feature>
<protein>
    <submittedName>
        <fullName evidence="2">Phosphoenolpyruvate synthase</fullName>
    </submittedName>
</protein>
<accession>A0A0S2KED4</accession>
<name>A0A0S2KED4_9GAMM</name>
<dbReference type="AlphaFoldDB" id="A0A0S2KED4"/>
<dbReference type="Proteomes" id="UP000065641">
    <property type="component" value="Chromosome"/>
</dbReference>
<dbReference type="InterPro" id="IPR013815">
    <property type="entry name" value="ATP_grasp_subdomain_1"/>
</dbReference>
<dbReference type="GO" id="GO:0005524">
    <property type="term" value="F:ATP binding"/>
    <property type="evidence" value="ECO:0007669"/>
    <property type="project" value="InterPro"/>
</dbReference>
<dbReference type="STRING" id="1249552.PS2015_2033"/>
<dbReference type="RefSeq" id="WP_058022140.1">
    <property type="nucleotide sequence ID" value="NZ_CP013189.1"/>
</dbReference>
<evidence type="ECO:0000313" key="2">
    <source>
        <dbReference type="EMBL" id="ALO46673.1"/>
    </source>
</evidence>
<organism evidence="2 3">
    <name type="scientific">Pseudohongiella spirulinae</name>
    <dbReference type="NCBI Taxonomy" id="1249552"/>
    <lineage>
        <taxon>Bacteria</taxon>
        <taxon>Pseudomonadati</taxon>
        <taxon>Pseudomonadota</taxon>
        <taxon>Gammaproteobacteria</taxon>
        <taxon>Pseudomonadales</taxon>
        <taxon>Pseudohongiellaceae</taxon>
        <taxon>Pseudohongiella</taxon>
    </lineage>
</organism>
<dbReference type="Gene3D" id="3.30.1490.20">
    <property type="entry name" value="ATP-grasp fold, A domain"/>
    <property type="match status" value="1"/>
</dbReference>
<reference evidence="2 3" key="1">
    <citation type="submission" date="2015-11" db="EMBL/GenBank/DDBJ databases">
        <authorList>
            <person name="Zhang Y."/>
            <person name="Guo Z."/>
        </authorList>
    </citation>
    <scope>NUCLEOTIDE SEQUENCE [LARGE SCALE GENOMIC DNA]</scope>
    <source>
        <strain evidence="2 3">KCTC 32221</strain>
    </source>
</reference>